<accession>A0A835R9J5</accession>
<organism evidence="1 2">
    <name type="scientific">Vanilla planifolia</name>
    <name type="common">Vanilla</name>
    <dbReference type="NCBI Taxonomy" id="51239"/>
    <lineage>
        <taxon>Eukaryota</taxon>
        <taxon>Viridiplantae</taxon>
        <taxon>Streptophyta</taxon>
        <taxon>Embryophyta</taxon>
        <taxon>Tracheophyta</taxon>
        <taxon>Spermatophyta</taxon>
        <taxon>Magnoliopsida</taxon>
        <taxon>Liliopsida</taxon>
        <taxon>Asparagales</taxon>
        <taxon>Orchidaceae</taxon>
        <taxon>Vanilloideae</taxon>
        <taxon>Vanilleae</taxon>
        <taxon>Vanilla</taxon>
    </lineage>
</organism>
<dbReference type="AlphaFoldDB" id="A0A835R9J5"/>
<name>A0A835R9J5_VANPL</name>
<reference evidence="1 2" key="1">
    <citation type="journal article" date="2020" name="Nat. Food">
        <title>A phased Vanilla planifolia genome enables genetic improvement of flavour and production.</title>
        <authorList>
            <person name="Hasing T."/>
            <person name="Tang H."/>
            <person name="Brym M."/>
            <person name="Khazi F."/>
            <person name="Huang T."/>
            <person name="Chambers A.H."/>
        </authorList>
    </citation>
    <scope>NUCLEOTIDE SEQUENCE [LARGE SCALE GENOMIC DNA]</scope>
    <source>
        <tissue evidence="1">Leaf</tissue>
    </source>
</reference>
<dbReference type="OrthoDB" id="2422440at2759"/>
<dbReference type="Proteomes" id="UP000639772">
    <property type="component" value="Unassembled WGS sequence"/>
</dbReference>
<protein>
    <submittedName>
        <fullName evidence="1">Uncharacterized protein</fullName>
    </submittedName>
</protein>
<dbReference type="EMBL" id="JADCNM010000004">
    <property type="protein sequence ID" value="KAG0486949.1"/>
    <property type="molecule type" value="Genomic_DNA"/>
</dbReference>
<gene>
    <name evidence="1" type="ORF">HPP92_009044</name>
</gene>
<comment type="caution">
    <text evidence="1">The sequence shown here is derived from an EMBL/GenBank/DDBJ whole genome shotgun (WGS) entry which is preliminary data.</text>
</comment>
<sequence length="88" mass="10252">MDELVDLSEGKAFERFSKGLNKSKGFDDIWVVYQDQGDDGPPSYKPIWRNEFSYRKHTKQKEEDIVPCVCLYDPNDQESALANIVLMY</sequence>
<evidence type="ECO:0000313" key="1">
    <source>
        <dbReference type="EMBL" id="KAG0486949.1"/>
    </source>
</evidence>
<proteinExistence type="predicted"/>
<evidence type="ECO:0000313" key="2">
    <source>
        <dbReference type="Proteomes" id="UP000639772"/>
    </source>
</evidence>